<reference evidence="2 3" key="1">
    <citation type="submission" date="2021-06" db="EMBL/GenBank/DDBJ databases">
        <authorList>
            <person name="Palmer J.M."/>
        </authorList>
    </citation>
    <scope>NUCLEOTIDE SEQUENCE [LARGE SCALE GENOMIC DNA]</scope>
    <source>
        <strain evidence="2 3">XC_2019</strain>
        <tissue evidence="2">Muscle</tissue>
    </source>
</reference>
<feature type="region of interest" description="Disordered" evidence="1">
    <location>
        <begin position="108"/>
        <end position="151"/>
    </location>
</feature>
<dbReference type="Proteomes" id="UP001434883">
    <property type="component" value="Unassembled WGS sequence"/>
</dbReference>
<gene>
    <name evidence="2" type="ORF">XENOCAPTIV_016386</name>
</gene>
<comment type="caution">
    <text evidence="2">The sequence shown here is derived from an EMBL/GenBank/DDBJ whole genome shotgun (WGS) entry which is preliminary data.</text>
</comment>
<keyword evidence="3" id="KW-1185">Reference proteome</keyword>
<dbReference type="InterPro" id="IPR007858">
    <property type="entry name" value="Dpy-30_motif"/>
</dbReference>
<sequence length="183" mass="19957">MFLVVIDSAVGSLLEVCVSVLDQPPLMWTTGFGKRCWSWPVLSPVFLSIKKLIPFLAGPVTIGTDKVDLQALPTRAYLDQTVVPILLQGLSVLAKESLKTKKFDSDSQFQSSSHVTGSLSEPQLVGRRKQAASQAPSINYRSDTANGTGSSFRTEDSVWMWTMPEPGRPLTLPPAGLKRVLLN</sequence>
<dbReference type="Pfam" id="PF05186">
    <property type="entry name" value="Dpy-30"/>
    <property type="match status" value="1"/>
</dbReference>
<dbReference type="EMBL" id="JAHRIN010062218">
    <property type="protein sequence ID" value="MEQ2213521.1"/>
    <property type="molecule type" value="Genomic_DNA"/>
</dbReference>
<evidence type="ECO:0000256" key="1">
    <source>
        <dbReference type="SAM" id="MobiDB-lite"/>
    </source>
</evidence>
<organism evidence="2 3">
    <name type="scientific">Xenoophorus captivus</name>
    <dbReference type="NCBI Taxonomy" id="1517983"/>
    <lineage>
        <taxon>Eukaryota</taxon>
        <taxon>Metazoa</taxon>
        <taxon>Chordata</taxon>
        <taxon>Craniata</taxon>
        <taxon>Vertebrata</taxon>
        <taxon>Euteleostomi</taxon>
        <taxon>Actinopterygii</taxon>
        <taxon>Neopterygii</taxon>
        <taxon>Teleostei</taxon>
        <taxon>Neoteleostei</taxon>
        <taxon>Acanthomorphata</taxon>
        <taxon>Ovalentaria</taxon>
        <taxon>Atherinomorphae</taxon>
        <taxon>Cyprinodontiformes</taxon>
        <taxon>Goodeidae</taxon>
        <taxon>Xenoophorus</taxon>
    </lineage>
</organism>
<feature type="compositionally biased region" description="Polar residues" evidence="1">
    <location>
        <begin position="131"/>
        <end position="151"/>
    </location>
</feature>
<protein>
    <submittedName>
        <fullName evidence="2">Uncharacterized protein</fullName>
    </submittedName>
</protein>
<evidence type="ECO:0000313" key="2">
    <source>
        <dbReference type="EMBL" id="MEQ2213521.1"/>
    </source>
</evidence>
<proteinExistence type="predicted"/>
<evidence type="ECO:0000313" key="3">
    <source>
        <dbReference type="Proteomes" id="UP001434883"/>
    </source>
</evidence>
<name>A0ABV0S075_9TELE</name>
<dbReference type="Gene3D" id="1.20.890.10">
    <property type="entry name" value="cAMP-dependent protein kinase regulatory subunit, dimerization-anchoring domain"/>
    <property type="match status" value="1"/>
</dbReference>
<accession>A0ABV0S075</accession>